<gene>
    <name evidence="1" type="ORF">L3Q82_007775</name>
</gene>
<proteinExistence type="predicted"/>
<comment type="caution">
    <text evidence="1">The sequence shown here is derived from an EMBL/GenBank/DDBJ whole genome shotgun (WGS) entry which is preliminary data.</text>
</comment>
<keyword evidence="2" id="KW-1185">Reference proteome</keyword>
<evidence type="ECO:0000313" key="1">
    <source>
        <dbReference type="EMBL" id="KAI3369229.1"/>
    </source>
</evidence>
<organism evidence="1 2">
    <name type="scientific">Scortum barcoo</name>
    <name type="common">barcoo grunter</name>
    <dbReference type="NCBI Taxonomy" id="214431"/>
    <lineage>
        <taxon>Eukaryota</taxon>
        <taxon>Metazoa</taxon>
        <taxon>Chordata</taxon>
        <taxon>Craniata</taxon>
        <taxon>Vertebrata</taxon>
        <taxon>Euteleostomi</taxon>
        <taxon>Actinopterygii</taxon>
        <taxon>Neopterygii</taxon>
        <taxon>Teleostei</taxon>
        <taxon>Neoteleostei</taxon>
        <taxon>Acanthomorphata</taxon>
        <taxon>Eupercaria</taxon>
        <taxon>Centrarchiformes</taxon>
        <taxon>Terapontoidei</taxon>
        <taxon>Terapontidae</taxon>
        <taxon>Scortum</taxon>
    </lineage>
</organism>
<sequence>MAVHQCSPSNLTELERICKEEWQRIPKSRGPSFLPASHCGVSILSLVQRKQQQWLGSRGNCADFFSHVILTTNASHIPGINIIPTEITQLDEPYENIYSAY</sequence>
<protein>
    <submittedName>
        <fullName evidence="1">Uncharacterized protein</fullName>
    </submittedName>
</protein>
<name>A0ACB8WN31_9TELE</name>
<evidence type="ECO:0000313" key="2">
    <source>
        <dbReference type="Proteomes" id="UP000831701"/>
    </source>
</evidence>
<accession>A0ACB8WN31</accession>
<dbReference type="EMBL" id="CM041537">
    <property type="protein sequence ID" value="KAI3369229.1"/>
    <property type="molecule type" value="Genomic_DNA"/>
</dbReference>
<reference evidence="1" key="1">
    <citation type="submission" date="2022-04" db="EMBL/GenBank/DDBJ databases">
        <title>Jade perch genome.</title>
        <authorList>
            <person name="Chao B."/>
        </authorList>
    </citation>
    <scope>NUCLEOTIDE SEQUENCE</scope>
    <source>
        <strain evidence="1">CB-2022</strain>
    </source>
</reference>
<dbReference type="Proteomes" id="UP000831701">
    <property type="component" value="Chromosome 7"/>
</dbReference>